<dbReference type="PANTHER" id="PTHR12110">
    <property type="entry name" value="HYDROXYPYRUVATE ISOMERASE"/>
    <property type="match status" value="1"/>
</dbReference>
<accession>A0A381Y464</accession>
<dbReference type="PROSITE" id="PS51257">
    <property type="entry name" value="PROKAR_LIPOPROTEIN"/>
    <property type="match status" value="1"/>
</dbReference>
<name>A0A381Y464_9ZZZZ</name>
<dbReference type="InterPro" id="IPR050312">
    <property type="entry name" value="IolE/XylAMocC-like"/>
</dbReference>
<dbReference type="InterPro" id="IPR006311">
    <property type="entry name" value="TAT_signal"/>
</dbReference>
<dbReference type="PANTHER" id="PTHR12110:SF53">
    <property type="entry name" value="BLR5974 PROTEIN"/>
    <property type="match status" value="1"/>
</dbReference>
<dbReference type="AlphaFoldDB" id="A0A381Y464"/>
<evidence type="ECO:0000259" key="1">
    <source>
        <dbReference type="Pfam" id="PF01261"/>
    </source>
</evidence>
<reference evidence="2" key="1">
    <citation type="submission" date="2018-05" db="EMBL/GenBank/DDBJ databases">
        <authorList>
            <person name="Lanie J.A."/>
            <person name="Ng W.-L."/>
            <person name="Kazmierczak K.M."/>
            <person name="Andrzejewski T.M."/>
            <person name="Davidsen T.M."/>
            <person name="Wayne K.J."/>
            <person name="Tettelin H."/>
            <person name="Glass J.I."/>
            <person name="Rusch D."/>
            <person name="Podicherti R."/>
            <person name="Tsui H.-C.T."/>
            <person name="Winkler M.E."/>
        </authorList>
    </citation>
    <scope>NUCLEOTIDE SEQUENCE</scope>
</reference>
<dbReference type="Pfam" id="PF01261">
    <property type="entry name" value="AP_endonuc_2"/>
    <property type="match status" value="1"/>
</dbReference>
<feature type="domain" description="Xylose isomerase-like TIM barrel" evidence="1">
    <location>
        <begin position="65"/>
        <end position="319"/>
    </location>
</feature>
<dbReference type="Gene3D" id="3.20.20.150">
    <property type="entry name" value="Divalent-metal-dependent TIM barrel enzymes"/>
    <property type="match status" value="1"/>
</dbReference>
<dbReference type="EMBL" id="UINC01017339">
    <property type="protein sequence ID" value="SVA71745.1"/>
    <property type="molecule type" value="Genomic_DNA"/>
</dbReference>
<protein>
    <recommendedName>
        <fullName evidence="1">Xylose isomerase-like TIM barrel domain-containing protein</fullName>
    </recommendedName>
</protein>
<gene>
    <name evidence="2" type="ORF">METZ01_LOCUS124599</name>
</gene>
<dbReference type="InterPro" id="IPR036237">
    <property type="entry name" value="Xyl_isomerase-like_sf"/>
</dbReference>
<proteinExistence type="predicted"/>
<organism evidence="2">
    <name type="scientific">marine metagenome</name>
    <dbReference type="NCBI Taxonomy" id="408172"/>
    <lineage>
        <taxon>unclassified sequences</taxon>
        <taxon>metagenomes</taxon>
        <taxon>ecological metagenomes</taxon>
    </lineage>
</organism>
<sequence length="326" mass="36574">MNNRRSFIKTVAAGSLGSAFVGCENVSNKQSANIPLGMKKNPIGVSTYSFWQFNGRETPIEYCIDKSAEYGFDGVELLLIQMESEENSYLQKIKKQAFHSGLDIMGLSTHQSFVSPDKNKRLENVKLTQHQIEVAYSLGIPTIRINTGRWGTTNPQGNKSQFDVLMDNKGVESVIDGYTEDDGFKWVIDSIEKCIPTAEKCGVVLGLENHWGLGLTSQGVMRIVNEINSPWLKVTLDTGNFFDNREAQLEELAPHTCLIQAKTYFGGAKWPAFNEINIDYPAIGELMRKHNYRGYISLEFEGNEDAETAVPKSLELLRDSFYFNLA</sequence>
<evidence type="ECO:0000313" key="2">
    <source>
        <dbReference type="EMBL" id="SVA71745.1"/>
    </source>
</evidence>
<dbReference type="PROSITE" id="PS51318">
    <property type="entry name" value="TAT"/>
    <property type="match status" value="1"/>
</dbReference>
<dbReference type="SUPFAM" id="SSF51658">
    <property type="entry name" value="Xylose isomerase-like"/>
    <property type="match status" value="1"/>
</dbReference>
<dbReference type="InterPro" id="IPR013022">
    <property type="entry name" value="Xyl_isomerase-like_TIM-brl"/>
</dbReference>